<comment type="caution">
    <text evidence="1">The sequence shown here is derived from an EMBL/GenBank/DDBJ whole genome shotgun (WGS) entry which is preliminary data.</text>
</comment>
<protein>
    <recommendedName>
        <fullName evidence="3">DUF1735 domain-containing protein</fullName>
    </recommendedName>
</protein>
<gene>
    <name evidence="1" type="ORF">ACFO6W_22465</name>
</gene>
<keyword evidence="2" id="KW-1185">Reference proteome</keyword>
<sequence>MKKIYYILMITVLIISAMFMNSCDSRGYEYDIPTTINFEGLDNNNIVQLAHGVTSFRVKGHVTCQQGIKQFGIYNANPKSGIPENNPITGTEEIFDENYPLEYNFDYIVENIESNKALRIKIVSGEDESFQAGVAITITPVVEFTLERTLESYDYWYGMYLATWYEGRVYKHRDVEQWASQVDISMGEVDGKPCFVSPDARVQAGRESYMGAKKTRFAQTTLTAVEFNAIKEVDASPLQGISASAEIVKISANTVYAYVTAEGKKGLILVTALANTPHRDLKDITVYSVKLRVKKEL</sequence>
<evidence type="ECO:0000313" key="1">
    <source>
        <dbReference type="EMBL" id="MFC4676450.1"/>
    </source>
</evidence>
<evidence type="ECO:0000313" key="2">
    <source>
        <dbReference type="Proteomes" id="UP001596023"/>
    </source>
</evidence>
<dbReference type="RefSeq" id="WP_380000702.1">
    <property type="nucleotide sequence ID" value="NZ_JBHSGN010000137.1"/>
</dbReference>
<accession>A0ABV9L1R0</accession>
<organism evidence="1 2">
    <name type="scientific">Dysgonomonas termitidis</name>
    <dbReference type="NCBI Taxonomy" id="1516126"/>
    <lineage>
        <taxon>Bacteria</taxon>
        <taxon>Pseudomonadati</taxon>
        <taxon>Bacteroidota</taxon>
        <taxon>Bacteroidia</taxon>
        <taxon>Bacteroidales</taxon>
        <taxon>Dysgonomonadaceae</taxon>
        <taxon>Dysgonomonas</taxon>
    </lineage>
</organism>
<dbReference type="Proteomes" id="UP001596023">
    <property type="component" value="Unassembled WGS sequence"/>
</dbReference>
<reference evidence="2" key="1">
    <citation type="journal article" date="2019" name="Int. J. Syst. Evol. Microbiol.">
        <title>The Global Catalogue of Microorganisms (GCM) 10K type strain sequencing project: providing services to taxonomists for standard genome sequencing and annotation.</title>
        <authorList>
            <consortium name="The Broad Institute Genomics Platform"/>
            <consortium name="The Broad Institute Genome Sequencing Center for Infectious Disease"/>
            <person name="Wu L."/>
            <person name="Ma J."/>
        </authorList>
    </citation>
    <scope>NUCLEOTIDE SEQUENCE [LARGE SCALE GENOMIC DNA]</scope>
    <source>
        <strain evidence="2">CCUG 66188</strain>
    </source>
</reference>
<evidence type="ECO:0008006" key="3">
    <source>
        <dbReference type="Google" id="ProtNLM"/>
    </source>
</evidence>
<dbReference type="EMBL" id="JBHSGN010000137">
    <property type="protein sequence ID" value="MFC4676450.1"/>
    <property type="molecule type" value="Genomic_DNA"/>
</dbReference>
<name>A0ABV9L1R0_9BACT</name>
<proteinExistence type="predicted"/>